<evidence type="ECO:0000256" key="1">
    <source>
        <dbReference type="ARBA" id="ARBA00022729"/>
    </source>
</evidence>
<evidence type="ECO:0008006" key="6">
    <source>
        <dbReference type="Google" id="ProtNLM"/>
    </source>
</evidence>
<comment type="caution">
    <text evidence="4">The sequence shown here is derived from an EMBL/GenBank/DDBJ whole genome shotgun (WGS) entry which is preliminary data.</text>
</comment>
<dbReference type="SUPFAM" id="SSF101898">
    <property type="entry name" value="NHL repeat"/>
    <property type="match status" value="1"/>
</dbReference>
<dbReference type="Proteomes" id="UP001596052">
    <property type="component" value="Unassembled WGS sequence"/>
</dbReference>
<accession>A0ABW0KNP1</accession>
<evidence type="ECO:0000256" key="3">
    <source>
        <dbReference type="SAM" id="SignalP"/>
    </source>
</evidence>
<keyword evidence="1 3" id="KW-0732">Signal</keyword>
<dbReference type="Gene3D" id="2.120.10.30">
    <property type="entry name" value="TolB, C-terminal domain"/>
    <property type="match status" value="1"/>
</dbReference>
<dbReference type="RefSeq" id="WP_377164287.1">
    <property type="nucleotide sequence ID" value="NZ_JBHSMQ010000002.1"/>
</dbReference>
<dbReference type="InterPro" id="IPR011042">
    <property type="entry name" value="6-blade_b-propeller_TolB-like"/>
</dbReference>
<evidence type="ECO:0000256" key="2">
    <source>
        <dbReference type="ARBA" id="ARBA00023180"/>
    </source>
</evidence>
<reference evidence="5" key="1">
    <citation type="journal article" date="2019" name="Int. J. Syst. Evol. Microbiol.">
        <title>The Global Catalogue of Microorganisms (GCM) 10K type strain sequencing project: providing services to taxonomists for standard genome sequencing and annotation.</title>
        <authorList>
            <consortium name="The Broad Institute Genomics Platform"/>
            <consortium name="The Broad Institute Genome Sequencing Center for Infectious Disease"/>
            <person name="Wu L."/>
            <person name="Ma J."/>
        </authorList>
    </citation>
    <scope>NUCLEOTIDE SEQUENCE [LARGE SCALE GENOMIC DNA]</scope>
    <source>
        <strain evidence="5">CGMCC 4.1469</strain>
    </source>
</reference>
<name>A0ABW0KNP1_9BACT</name>
<keyword evidence="2" id="KW-0325">Glycoprotein</keyword>
<dbReference type="PANTHER" id="PTHR10680">
    <property type="entry name" value="PEPTIDYL-GLYCINE ALPHA-AMIDATING MONOOXYGENASE"/>
    <property type="match status" value="1"/>
</dbReference>
<dbReference type="PANTHER" id="PTHR10680:SF28">
    <property type="entry name" value="SMP-30_GLUCONOLACTONASE_LRE-LIKE REGION DOMAIN-CONTAINING PROTEIN"/>
    <property type="match status" value="1"/>
</dbReference>
<evidence type="ECO:0000313" key="5">
    <source>
        <dbReference type="Proteomes" id="UP001596052"/>
    </source>
</evidence>
<dbReference type="EMBL" id="JBHSMQ010000002">
    <property type="protein sequence ID" value="MFC5454322.1"/>
    <property type="molecule type" value="Genomic_DNA"/>
</dbReference>
<organism evidence="4 5">
    <name type="scientific">Prosthecobacter fluviatilis</name>
    <dbReference type="NCBI Taxonomy" id="445931"/>
    <lineage>
        <taxon>Bacteria</taxon>
        <taxon>Pseudomonadati</taxon>
        <taxon>Verrucomicrobiota</taxon>
        <taxon>Verrucomicrobiia</taxon>
        <taxon>Verrucomicrobiales</taxon>
        <taxon>Verrucomicrobiaceae</taxon>
        <taxon>Prosthecobacter</taxon>
    </lineage>
</organism>
<evidence type="ECO:0000313" key="4">
    <source>
        <dbReference type="EMBL" id="MFC5454322.1"/>
    </source>
</evidence>
<sequence>MIRSAILPLLSLFAAGFSHAEDVLGQGDFRYRVVPGWGREALAQVNVKNGHAVAIDSQGRLLFLTDDARNNVVILDAKAGTLIKHWTARMPGAHGMSLVREGGREVLFITDTQLHEVRKLTPDGEELAHFAWPEQAKLHASANEYRPSKTIHFPDGAFCVFDGYGKDYIFHYKPDGTLLRWWGGNLGEGENQLKHWGPHGGALDVSDSAKMRVIVAMSDQQEIKRFTAEGRFIDKIPMPGGNPRDIIFWGDHVIVPHLGDQWPKDRNSPGFISIVDREYRIVSNIGAPAAVYQDGVLQPMQSDHKTFIHPHGVAVDTEGNLYVAQFASAAAPLLKLERIR</sequence>
<keyword evidence="5" id="KW-1185">Reference proteome</keyword>
<proteinExistence type="predicted"/>
<protein>
    <recommendedName>
        <fullName evidence="6">NHL repeat-containing protein</fullName>
    </recommendedName>
</protein>
<gene>
    <name evidence="4" type="ORF">ACFQDI_05595</name>
</gene>
<feature type="chain" id="PRO_5046753182" description="NHL repeat-containing protein" evidence="3">
    <location>
        <begin position="21"/>
        <end position="340"/>
    </location>
</feature>
<feature type="signal peptide" evidence="3">
    <location>
        <begin position="1"/>
        <end position="20"/>
    </location>
</feature>